<feature type="compositionally biased region" description="Basic residues" evidence="1">
    <location>
        <begin position="64"/>
        <end position="79"/>
    </location>
</feature>
<evidence type="ECO:0000256" key="1">
    <source>
        <dbReference type="SAM" id="MobiDB-lite"/>
    </source>
</evidence>
<feature type="non-terminal residue" evidence="2">
    <location>
        <position position="1"/>
    </location>
</feature>
<dbReference type="RefSeq" id="WP_379522688.1">
    <property type="nucleotide sequence ID" value="NZ_JBHSPA010000090.1"/>
</dbReference>
<reference evidence="3" key="1">
    <citation type="journal article" date="2019" name="Int. J. Syst. Evol. Microbiol.">
        <title>The Global Catalogue of Microorganisms (GCM) 10K type strain sequencing project: providing services to taxonomists for standard genome sequencing and annotation.</title>
        <authorList>
            <consortium name="The Broad Institute Genomics Platform"/>
            <consortium name="The Broad Institute Genome Sequencing Center for Infectious Disease"/>
            <person name="Wu L."/>
            <person name="Ma J."/>
        </authorList>
    </citation>
    <scope>NUCLEOTIDE SEQUENCE [LARGE SCALE GENOMIC DNA]</scope>
    <source>
        <strain evidence="3">CCUG 53903</strain>
    </source>
</reference>
<evidence type="ECO:0008006" key="4">
    <source>
        <dbReference type="Google" id="ProtNLM"/>
    </source>
</evidence>
<proteinExistence type="predicted"/>
<comment type="caution">
    <text evidence="2">The sequence shown here is derived from an EMBL/GenBank/DDBJ whole genome shotgun (WGS) entry which is preliminary data.</text>
</comment>
<accession>A0ABW1D9C0</accession>
<organism evidence="2 3">
    <name type="scientific">Nonomuraea insulae</name>
    <dbReference type="NCBI Taxonomy" id="1616787"/>
    <lineage>
        <taxon>Bacteria</taxon>
        <taxon>Bacillati</taxon>
        <taxon>Actinomycetota</taxon>
        <taxon>Actinomycetes</taxon>
        <taxon>Streptosporangiales</taxon>
        <taxon>Streptosporangiaceae</taxon>
        <taxon>Nonomuraea</taxon>
    </lineage>
</organism>
<evidence type="ECO:0000313" key="3">
    <source>
        <dbReference type="Proteomes" id="UP001596058"/>
    </source>
</evidence>
<dbReference type="Proteomes" id="UP001596058">
    <property type="component" value="Unassembled WGS sequence"/>
</dbReference>
<feature type="region of interest" description="Disordered" evidence="1">
    <location>
        <begin position="55"/>
        <end position="79"/>
    </location>
</feature>
<sequence length="79" mass="9419">RRSLPARLPRLPHARPFRPLSGHQHMSHDQPPNTISDQQWARLQENARKANPHLDRFSKLEAIKHRKQSAQQFKNRKWS</sequence>
<evidence type="ECO:0000313" key="2">
    <source>
        <dbReference type="EMBL" id="MFC5833261.1"/>
    </source>
</evidence>
<gene>
    <name evidence="2" type="ORF">ACFPZ3_56225</name>
</gene>
<feature type="compositionally biased region" description="Basic residues" evidence="1">
    <location>
        <begin position="1"/>
        <end position="16"/>
    </location>
</feature>
<keyword evidence="3" id="KW-1185">Reference proteome</keyword>
<dbReference type="EMBL" id="JBHSPA010000090">
    <property type="protein sequence ID" value="MFC5833261.1"/>
    <property type="molecule type" value="Genomic_DNA"/>
</dbReference>
<name>A0ABW1D9C0_9ACTN</name>
<feature type="region of interest" description="Disordered" evidence="1">
    <location>
        <begin position="1"/>
        <end position="38"/>
    </location>
</feature>
<protein>
    <recommendedName>
        <fullName evidence="4">Transposase</fullName>
    </recommendedName>
</protein>